<gene>
    <name evidence="1" type="ORF">IMC76_03180</name>
</gene>
<evidence type="ECO:0000313" key="2">
    <source>
        <dbReference type="Proteomes" id="UP000594749"/>
    </source>
</evidence>
<dbReference type="EMBL" id="CP063078">
    <property type="protein sequence ID" value="QOQ87822.1"/>
    <property type="molecule type" value="Genomic_DNA"/>
</dbReference>
<keyword evidence="2" id="KW-1185">Reference proteome</keyword>
<dbReference type="RefSeq" id="WP_161632377.1">
    <property type="nucleotide sequence ID" value="NZ_CP053842.1"/>
</dbReference>
<dbReference type="Proteomes" id="UP000594749">
    <property type="component" value="Chromosome"/>
</dbReference>
<protein>
    <submittedName>
        <fullName evidence="1">Uncharacterized protein</fullName>
    </submittedName>
</protein>
<proteinExistence type="predicted"/>
<name>A0A7M1LGU5_9BACT</name>
<organism evidence="1 2">
    <name type="scientific">Campylobacter corcagiensis</name>
    <dbReference type="NCBI Taxonomy" id="1448857"/>
    <lineage>
        <taxon>Bacteria</taxon>
        <taxon>Pseudomonadati</taxon>
        <taxon>Campylobacterota</taxon>
        <taxon>Epsilonproteobacteria</taxon>
        <taxon>Campylobacterales</taxon>
        <taxon>Campylobacteraceae</taxon>
        <taxon>Campylobacter</taxon>
    </lineage>
</organism>
<sequence>MLIIYTIYLRGKNTSRRYDEELMGYIENKDISKVIGNIKKFSDSYLKIYELKNRYFYLLKYLNHSIYYRLILTTAKLHEYKEFDKLLEILVAWYYQNWIAGGNAASIKQTSINIANSIKNKKTIK</sequence>
<evidence type="ECO:0000313" key="1">
    <source>
        <dbReference type="EMBL" id="QOQ87822.1"/>
    </source>
</evidence>
<dbReference type="AlphaFoldDB" id="A0A7M1LGU5"/>
<reference evidence="1 2" key="1">
    <citation type="submission" date="2020-10" db="EMBL/GenBank/DDBJ databases">
        <title>Campylobacter and Helicobacter PacBio genomes.</title>
        <authorList>
            <person name="Lane C."/>
        </authorList>
    </citation>
    <scope>NUCLEOTIDE SEQUENCE [LARGE SCALE GENOMIC DNA]</scope>
    <source>
        <strain evidence="1 2">2016D-0077</strain>
    </source>
</reference>
<accession>A0A7M1LGU5</accession>